<keyword evidence="1" id="KW-0812">Transmembrane</keyword>
<dbReference type="AlphaFoldDB" id="A0A939DW00"/>
<keyword evidence="1" id="KW-1133">Transmembrane helix</keyword>
<feature type="transmembrane region" description="Helical" evidence="1">
    <location>
        <begin position="171"/>
        <end position="190"/>
    </location>
</feature>
<keyword evidence="1" id="KW-0472">Membrane</keyword>
<dbReference type="EMBL" id="JAEMWU010000001">
    <property type="protein sequence ID" value="MBN8205078.1"/>
    <property type="molecule type" value="Genomic_DNA"/>
</dbReference>
<proteinExistence type="predicted"/>
<reference evidence="2" key="1">
    <citation type="submission" date="2020-12" db="EMBL/GenBank/DDBJ databases">
        <title>PHA producing bacteria isolated from mangrove.</title>
        <authorList>
            <person name="Zheng W."/>
            <person name="Yu S."/>
            <person name="Huang Y."/>
        </authorList>
    </citation>
    <scope>NUCLEOTIDE SEQUENCE</scope>
    <source>
        <strain evidence="2">GN8-5</strain>
    </source>
</reference>
<sequence length="287" mass="30653">MATAGIVRLKGEDEEVVAIAVAAKRAVAYHRDLQRELMPQLSALHAARREMTTPHPQLQMPSAETAARGRGIVWTFLFAVSLVAAVVAVAMLSPLGPRTKWVAPDVAVQIAMPALIIAAIAGVGALILRPARGRAAVATVLSSIVTILLAAVFLFRLVGGGGDRGFTAEQLGPWLAGAGILLVLLIALTWRLDRLRRSDVFAEGGIPKGNREAQADARRVRESARRAANLTPATAAARDELRQQWAHALQQRGARTEAADQAAEIGPVAWLVWTVYDGDLDVSLLLR</sequence>
<gene>
    <name evidence="2" type="ORF">JF543_03780</name>
</gene>
<evidence type="ECO:0000256" key="1">
    <source>
        <dbReference type="SAM" id="Phobius"/>
    </source>
</evidence>
<protein>
    <submittedName>
        <fullName evidence="2">Uncharacterized protein</fullName>
    </submittedName>
</protein>
<comment type="caution">
    <text evidence="2">The sequence shown here is derived from an EMBL/GenBank/DDBJ whole genome shotgun (WGS) entry which is preliminary data.</text>
</comment>
<organism evidence="2 3">
    <name type="scientific">Microbacterium esteraromaticum</name>
    <dbReference type="NCBI Taxonomy" id="57043"/>
    <lineage>
        <taxon>Bacteria</taxon>
        <taxon>Bacillati</taxon>
        <taxon>Actinomycetota</taxon>
        <taxon>Actinomycetes</taxon>
        <taxon>Micrococcales</taxon>
        <taxon>Microbacteriaceae</taxon>
        <taxon>Microbacterium</taxon>
    </lineage>
</organism>
<dbReference type="Proteomes" id="UP000664385">
    <property type="component" value="Unassembled WGS sequence"/>
</dbReference>
<dbReference type="RefSeq" id="WP_206833842.1">
    <property type="nucleotide sequence ID" value="NZ_JAEMWW010000001.1"/>
</dbReference>
<feature type="transmembrane region" description="Helical" evidence="1">
    <location>
        <begin position="72"/>
        <end position="94"/>
    </location>
</feature>
<feature type="transmembrane region" description="Helical" evidence="1">
    <location>
        <begin position="135"/>
        <end position="159"/>
    </location>
</feature>
<accession>A0A939DW00</accession>
<feature type="transmembrane region" description="Helical" evidence="1">
    <location>
        <begin position="106"/>
        <end position="128"/>
    </location>
</feature>
<name>A0A939DW00_9MICO</name>
<evidence type="ECO:0000313" key="3">
    <source>
        <dbReference type="Proteomes" id="UP000664385"/>
    </source>
</evidence>
<evidence type="ECO:0000313" key="2">
    <source>
        <dbReference type="EMBL" id="MBN8205078.1"/>
    </source>
</evidence>